<dbReference type="PANTHER" id="PTHR36804:SF1">
    <property type="entry name" value="OS04G0585600 PROTEIN"/>
    <property type="match status" value="1"/>
</dbReference>
<organism evidence="2 3">
    <name type="scientific">Populus tomentosa</name>
    <name type="common">Chinese white poplar</name>
    <dbReference type="NCBI Taxonomy" id="118781"/>
    <lineage>
        <taxon>Eukaryota</taxon>
        <taxon>Viridiplantae</taxon>
        <taxon>Streptophyta</taxon>
        <taxon>Embryophyta</taxon>
        <taxon>Tracheophyta</taxon>
        <taxon>Spermatophyta</taxon>
        <taxon>Magnoliopsida</taxon>
        <taxon>eudicotyledons</taxon>
        <taxon>Gunneridae</taxon>
        <taxon>Pentapetalae</taxon>
        <taxon>rosids</taxon>
        <taxon>fabids</taxon>
        <taxon>Malpighiales</taxon>
        <taxon>Salicaceae</taxon>
        <taxon>Saliceae</taxon>
        <taxon>Populus</taxon>
    </lineage>
</organism>
<evidence type="ECO:0000313" key="3">
    <source>
        <dbReference type="Proteomes" id="UP000886885"/>
    </source>
</evidence>
<accession>A0A8X8DGH7</accession>
<dbReference type="AlphaFoldDB" id="A0A8X8DGH7"/>
<reference evidence="2" key="1">
    <citation type="journal article" date="2020" name="bioRxiv">
        <title>Hybrid origin of Populus tomentosa Carr. identified through genome sequencing and phylogenomic analysis.</title>
        <authorList>
            <person name="An X."/>
            <person name="Gao K."/>
            <person name="Chen Z."/>
            <person name="Li J."/>
            <person name="Yang X."/>
            <person name="Yang X."/>
            <person name="Zhou J."/>
            <person name="Guo T."/>
            <person name="Zhao T."/>
            <person name="Huang S."/>
            <person name="Miao D."/>
            <person name="Khan W.U."/>
            <person name="Rao P."/>
            <person name="Ye M."/>
            <person name="Lei B."/>
            <person name="Liao W."/>
            <person name="Wang J."/>
            <person name="Ji L."/>
            <person name="Li Y."/>
            <person name="Guo B."/>
            <person name="Mustafa N.S."/>
            <person name="Li S."/>
            <person name="Yun Q."/>
            <person name="Keller S.R."/>
            <person name="Mao J."/>
            <person name="Zhang R."/>
            <person name="Strauss S.H."/>
        </authorList>
    </citation>
    <scope>NUCLEOTIDE SEQUENCE</scope>
    <source>
        <strain evidence="2">GM15</strain>
        <tissue evidence="2">Leaf</tissue>
    </source>
</reference>
<dbReference type="EMBL" id="JAAWWB010000001">
    <property type="protein sequence ID" value="KAG6791544.1"/>
    <property type="molecule type" value="Genomic_DNA"/>
</dbReference>
<sequence>MITLTTTSLCPSLKPPNLTSPLAKLKPSHSHQHCKTLVKGEKINRGKCRAQLSDDTPFAAAMGLCMLSSLLLPNTVTKDEEAESYSGIATTDTRFAVMGVISFIPYFNWLSWVFAWLDTGKRRYAIYSLVYLAPYLRSNMSLSPEESWLPIASIIFGIVHVQVQYLSNLFGYLLLEASIKNGDVHGFQSFSEAAKRENENTGICHLLTSNQEMRFGSGESHETTQKIKHTQMEVGMMMVSGGNNRTTASWSMWLG</sequence>
<dbReference type="Proteomes" id="UP000886885">
    <property type="component" value="Chromosome 1A"/>
</dbReference>
<keyword evidence="1" id="KW-0472">Membrane</keyword>
<dbReference type="PANTHER" id="PTHR36804">
    <property type="entry name" value="OSJNBA0013K16.11 PROTEIN"/>
    <property type="match status" value="1"/>
</dbReference>
<comment type="caution">
    <text evidence="2">The sequence shown here is derived from an EMBL/GenBank/DDBJ whole genome shotgun (WGS) entry which is preliminary data.</text>
</comment>
<keyword evidence="1" id="KW-0812">Transmembrane</keyword>
<protein>
    <submittedName>
        <fullName evidence="2">Uncharacterized protein</fullName>
    </submittedName>
</protein>
<gene>
    <name evidence="2" type="ORF">POTOM_000667</name>
</gene>
<evidence type="ECO:0000313" key="2">
    <source>
        <dbReference type="EMBL" id="KAG6791544.1"/>
    </source>
</evidence>
<feature type="transmembrane region" description="Helical" evidence="1">
    <location>
        <begin position="96"/>
        <end position="117"/>
    </location>
</feature>
<proteinExistence type="predicted"/>
<keyword evidence="1" id="KW-1133">Transmembrane helix</keyword>
<keyword evidence="3" id="KW-1185">Reference proteome</keyword>
<name>A0A8X8DGH7_POPTO</name>
<evidence type="ECO:0000256" key="1">
    <source>
        <dbReference type="SAM" id="Phobius"/>
    </source>
</evidence>